<keyword evidence="2" id="KW-0472">Membrane</keyword>
<dbReference type="GO" id="GO:0005975">
    <property type="term" value="P:carbohydrate metabolic process"/>
    <property type="evidence" value="ECO:0007669"/>
    <property type="project" value="UniProtKB-ARBA"/>
</dbReference>
<evidence type="ECO:0000256" key="2">
    <source>
        <dbReference type="SAM" id="Phobius"/>
    </source>
</evidence>
<dbReference type="KEGG" id="crf:FRC0190_00245"/>
<feature type="region of interest" description="Disordered" evidence="1">
    <location>
        <begin position="48"/>
        <end position="94"/>
    </location>
</feature>
<gene>
    <name evidence="4" type="ORF">FRC0190_00245</name>
</gene>
<dbReference type="Pfam" id="PF17802">
    <property type="entry name" value="SpaA"/>
    <property type="match status" value="1"/>
</dbReference>
<name>A0A6I8MFA9_9CORY</name>
<feature type="domain" description="SpaA-like prealbumin fold" evidence="3">
    <location>
        <begin position="888"/>
        <end position="988"/>
    </location>
</feature>
<dbReference type="InterPro" id="IPR041033">
    <property type="entry name" value="SpaA_PFL_dom_1"/>
</dbReference>
<organism evidence="4 5">
    <name type="scientific">Corynebacterium rouxii</name>
    <dbReference type="NCBI Taxonomy" id="2719119"/>
    <lineage>
        <taxon>Bacteria</taxon>
        <taxon>Bacillati</taxon>
        <taxon>Actinomycetota</taxon>
        <taxon>Actinomycetes</taxon>
        <taxon>Mycobacteriales</taxon>
        <taxon>Corynebacteriaceae</taxon>
        <taxon>Corynebacterium</taxon>
    </lineage>
</organism>
<dbReference type="CDD" id="cd00198">
    <property type="entry name" value="vWFA"/>
    <property type="match status" value="1"/>
</dbReference>
<dbReference type="NCBIfam" id="TIGR01167">
    <property type="entry name" value="LPXTG_anchor"/>
    <property type="match status" value="1"/>
</dbReference>
<feature type="transmembrane region" description="Helical" evidence="2">
    <location>
        <begin position="1020"/>
        <end position="1040"/>
    </location>
</feature>
<proteinExistence type="predicted"/>
<keyword evidence="2" id="KW-1133">Transmembrane helix</keyword>
<dbReference type="Proteomes" id="UP000423525">
    <property type="component" value="Chromosome"/>
</dbReference>
<dbReference type="RefSeq" id="WP_232053175.1">
    <property type="nucleotide sequence ID" value="NZ_LR738855.1"/>
</dbReference>
<dbReference type="SUPFAM" id="SSF53300">
    <property type="entry name" value="vWA-like"/>
    <property type="match status" value="1"/>
</dbReference>
<evidence type="ECO:0000313" key="4">
    <source>
        <dbReference type="EMBL" id="VZH84208.1"/>
    </source>
</evidence>
<evidence type="ECO:0000259" key="3">
    <source>
        <dbReference type="Pfam" id="PF17802"/>
    </source>
</evidence>
<evidence type="ECO:0000256" key="1">
    <source>
        <dbReference type="SAM" id="MobiDB-lite"/>
    </source>
</evidence>
<dbReference type="Gene3D" id="2.60.40.10">
    <property type="entry name" value="Immunoglobulins"/>
    <property type="match status" value="1"/>
</dbReference>
<accession>A0A6I8MFA9</accession>
<keyword evidence="2" id="KW-0812">Transmembrane</keyword>
<dbReference type="InterPro" id="IPR013783">
    <property type="entry name" value="Ig-like_fold"/>
</dbReference>
<reference evidence="4 5" key="1">
    <citation type="submission" date="2019-11" db="EMBL/GenBank/DDBJ databases">
        <authorList>
            <person name="Brisse S."/>
        </authorList>
    </citation>
    <scope>NUCLEOTIDE SEQUENCE [LARGE SCALE GENOMIC DNA]</scope>
    <source>
        <strain evidence="4">FRC0190</strain>
    </source>
</reference>
<evidence type="ECO:0000313" key="5">
    <source>
        <dbReference type="Proteomes" id="UP000423525"/>
    </source>
</evidence>
<dbReference type="AlphaFoldDB" id="A0A6I8MFA9"/>
<sequence length="1046" mass="114571">MAKNTLNAALIRSDFSRLFRFALAITASTSLLIGSTLGSAQSAVAVPHGKQEVEIEATSAPDSERETQEEATPSQQEKPKEEENHSLLPEVDADKSDLSDISTEGIAPRAFRANNLGGEQLVSKVVTPSQPSPYQYPNLYEYAVSVDKKGKANQISLSGDFRLSQQTFNNYAGYFKLYINQQQVPNVEWDVEDGRLTAHFASVPVNPEGRIYIRLAGAVWNGSYYEGPYSAMNVSVHGASETSAENIPDRPYEGSWTTQTSIPNPPAPKRCGLNIALVFDVSNSLNYQDGVRNSQNAAKAVIKSLRGTPTTLGLYAFATGSPVGELQPPGTHGHSPTIANVEALELSSESGYRQAIEQIGTLRTGGDVGGTNWEAALLRVAEATTKYDIVYFITDGVPTTNEDLLPRNVNGELDGRWVGDAGNITHNVDITRGITAANAVKRTGARLETLAVNLPREYNVPVLNDDVTIDLRTNGYYPPSPKRYISVYQRSGYWEWLERGNYDWYQGRGQRTPQRYYFNKFDASWAKPRDIVDKLGGSDAVTMLENYGDLPGKLRKMAVESCEGAVIVQKQIVDDKGEVIPRSAVEGWEFTADEVQSKTDAVWLTDNKEARVEKQVSKTDIDGITQYRFKTASPHKSGSVRITETQQEGFVLHQQDGHNAKCFVDGVPLSSGQYKDDGELGFRVDISTDRIVSCVVQNKFKPTFKVEKTLAEDQNPALEEKQSRAPIDSSGNVVAYYDVKVTNNSINSSELSAPVIDTIAFPAGMSVTEVDFYYENRKIDDTSYIAAQNTAGRPPLTYEMKPALFGTFKGNESKTVEVRVTAKVDKPTQIEIAKEKNGDYQWCESPRPISPDNPRSMFNSVTLEGEHEPPNPQVNNQACVDPEIQRAEISLIKVDSHDNSVVLEGAEFTIFRNSGTVDTPQVGESVLTLGPQSSAEGALTGTIPVGTYLLVETKAPVGEKGQYELLPQPVPFHVELQSGKTHITILNEHNHPQVTVAESNTAMIKVADVHLGQLPKTGGVGVGLFAAFGALLICIGILLARRKKHY</sequence>
<dbReference type="EMBL" id="LR738855">
    <property type="protein sequence ID" value="VZH84208.1"/>
    <property type="molecule type" value="Genomic_DNA"/>
</dbReference>
<protein>
    <submittedName>
        <fullName evidence="4">Surface-anchored fimbrial subunit</fullName>
    </submittedName>
</protein>
<dbReference type="Gene3D" id="3.40.50.410">
    <property type="entry name" value="von Willebrand factor, type A domain"/>
    <property type="match status" value="1"/>
</dbReference>
<dbReference type="InterPro" id="IPR036465">
    <property type="entry name" value="vWFA_dom_sf"/>
</dbReference>